<proteinExistence type="predicted"/>
<feature type="domain" description="Lcl C-terminal" evidence="1">
    <location>
        <begin position="87"/>
        <end position="219"/>
    </location>
</feature>
<dbReference type="AlphaFoldDB" id="A0A2S7KZ91"/>
<dbReference type="EMBL" id="MQUA01000013">
    <property type="protein sequence ID" value="PQB07937.1"/>
    <property type="molecule type" value="Genomic_DNA"/>
</dbReference>
<dbReference type="Proteomes" id="UP000239522">
    <property type="component" value="Unassembled WGS sequence"/>
</dbReference>
<reference evidence="2 3" key="1">
    <citation type="submission" date="2016-11" db="EMBL/GenBank/DDBJ databases">
        <title>Trade-off between light-utilization and light-protection in marine flavobacteria.</title>
        <authorList>
            <person name="Kumagai Y."/>
        </authorList>
    </citation>
    <scope>NUCLEOTIDE SEQUENCE [LARGE SCALE GENOMIC DNA]</scope>
    <source>
        <strain evidence="2 3">ATCC 700397</strain>
    </source>
</reference>
<dbReference type="InterPro" id="IPR011460">
    <property type="entry name" value="Lcl_C"/>
</dbReference>
<dbReference type="Pfam" id="PF07603">
    <property type="entry name" value="Lcl_C"/>
    <property type="match status" value="1"/>
</dbReference>
<protein>
    <recommendedName>
        <fullName evidence="1">Lcl C-terminal domain-containing protein</fullName>
    </recommendedName>
</protein>
<gene>
    <name evidence="2" type="ORF">BST83_12855</name>
</gene>
<name>A0A2S7KZ91_9FLAO</name>
<evidence type="ECO:0000259" key="1">
    <source>
        <dbReference type="Pfam" id="PF07603"/>
    </source>
</evidence>
<comment type="caution">
    <text evidence="2">The sequence shown here is derived from an EMBL/GenBank/DDBJ whole genome shotgun (WGS) entry which is preliminary data.</text>
</comment>
<sequence length="221" mass="23516">MDSELTDLAGIKAVTISTLQVIPSEGAFVDGDKTKLDGIAALISALEAQVTALEAQIPTVAIGDFRVGGVVFWVDPTDNTHGLVCAIEDQSVGIQWYNGSNTTTGATATAIGTGSANTTAIIANQGAVETAYAAGLARAYRGGGYTDWFLPSKDELNEMYQNMATINSTAAANGGSAFSTNYYWSSTEFALNFALLQYFYNGFQNYNNKNVTYYVRAVRAF</sequence>
<dbReference type="OrthoDB" id="9765957at2"/>
<organism evidence="2 3">
    <name type="scientific">Polaribacter filamentus</name>
    <dbReference type="NCBI Taxonomy" id="53483"/>
    <lineage>
        <taxon>Bacteria</taxon>
        <taxon>Pseudomonadati</taxon>
        <taxon>Bacteroidota</taxon>
        <taxon>Flavobacteriia</taxon>
        <taxon>Flavobacteriales</taxon>
        <taxon>Flavobacteriaceae</taxon>
    </lineage>
</organism>
<evidence type="ECO:0000313" key="3">
    <source>
        <dbReference type="Proteomes" id="UP000239522"/>
    </source>
</evidence>
<keyword evidence="3" id="KW-1185">Reference proteome</keyword>
<evidence type="ECO:0000313" key="2">
    <source>
        <dbReference type="EMBL" id="PQB07937.1"/>
    </source>
</evidence>
<dbReference type="RefSeq" id="WP_104810138.1">
    <property type="nucleotide sequence ID" value="NZ_MQUA01000013.1"/>
</dbReference>
<accession>A0A2S7KZ91</accession>